<dbReference type="OrthoDB" id="412867at2759"/>
<evidence type="ECO:0000313" key="2">
    <source>
        <dbReference type="EMBL" id="CAD8109518.1"/>
    </source>
</evidence>
<keyword evidence="1" id="KW-0853">WD repeat</keyword>
<feature type="repeat" description="WD" evidence="1">
    <location>
        <begin position="365"/>
        <end position="406"/>
    </location>
</feature>
<proteinExistence type="predicted"/>
<comment type="caution">
    <text evidence="2">The sequence shown here is derived from an EMBL/GenBank/DDBJ whole genome shotgun (WGS) entry which is preliminary data.</text>
</comment>
<name>A0A8S1Q234_9CILI</name>
<evidence type="ECO:0000256" key="1">
    <source>
        <dbReference type="PROSITE-ProRule" id="PRU00221"/>
    </source>
</evidence>
<dbReference type="PROSITE" id="PS50082">
    <property type="entry name" value="WD_REPEATS_2"/>
    <property type="match status" value="1"/>
</dbReference>
<protein>
    <recommendedName>
        <fullName evidence="4">WD40-repeat-containing domain</fullName>
    </recommendedName>
</protein>
<sequence>MEEYKLLDDLKGIQCYFKHKNPQNFYVLFDKTVKGKDKIRCEQCIKYDEKNAIELVQILEEFNQEKNSQHDQLSEMVVEKIKMIEQLQSKITNLKTCVIQKFDSFLNFSFDQKDFLVKLIKEKEQFNFDQFFDYLDDKSQIAKNSKKDMMKIMQTERGMIDKLEISYKQIMEMVKKEQIIEENYNKITQSRQDINALYQSRILSQKTQEDISYNNQINQQKLKYRLLQEIKQSEFCYSMTFNQDETLLAAGFSNSIKLWKFNMGQLTQHYILLQGKSDIDIPTCLTFSKKSNDIYSGSYSGQINFWREINQNRWEIFFTSTIHQGLITCLILNQKEDEIITSGSDKLIIVLKNNQQEKKVSQYELKQHQKVVFSISLNQSETQLVSSSLDQQLIIWEKNSKQIYEFKYVIQKSINDFGHRVCFLNDNFIVWQQNKDGTTHVFQKENGRFKQKPENKIVLDHSEGEDGQFLFPIIYNKEKQILILKYSNSIYIFKNHEDQQFKLEAKINCSSNSIYGCMTKDSKYLIYWDCSLQLFNIQEFNYQ</sequence>
<reference evidence="2" key="1">
    <citation type="submission" date="2021-01" db="EMBL/GenBank/DDBJ databases">
        <authorList>
            <consortium name="Genoscope - CEA"/>
            <person name="William W."/>
        </authorList>
    </citation>
    <scope>NUCLEOTIDE SEQUENCE</scope>
</reference>
<dbReference type="PANTHER" id="PTHR19920:SF0">
    <property type="entry name" value="CYTOSOLIC IRON-SULFUR PROTEIN ASSEMBLY PROTEIN CIAO1-RELATED"/>
    <property type="match status" value="1"/>
</dbReference>
<dbReference type="EMBL" id="CAJJDN010000093">
    <property type="protein sequence ID" value="CAD8109518.1"/>
    <property type="molecule type" value="Genomic_DNA"/>
</dbReference>
<evidence type="ECO:0000313" key="3">
    <source>
        <dbReference type="Proteomes" id="UP000692954"/>
    </source>
</evidence>
<dbReference type="AlphaFoldDB" id="A0A8S1Q234"/>
<dbReference type="GO" id="GO:0016226">
    <property type="term" value="P:iron-sulfur cluster assembly"/>
    <property type="evidence" value="ECO:0007669"/>
    <property type="project" value="TreeGrafter"/>
</dbReference>
<dbReference type="Pfam" id="PF00400">
    <property type="entry name" value="WD40"/>
    <property type="match status" value="2"/>
</dbReference>
<keyword evidence="3" id="KW-1185">Reference proteome</keyword>
<dbReference type="PROSITE" id="PS50294">
    <property type="entry name" value="WD_REPEATS_REGION"/>
    <property type="match status" value="1"/>
</dbReference>
<dbReference type="InterPro" id="IPR001680">
    <property type="entry name" value="WD40_rpt"/>
</dbReference>
<gene>
    <name evidence="2" type="ORF">PSON_ATCC_30995.1.T0930219</name>
</gene>
<accession>A0A8S1Q234</accession>
<dbReference type="SMART" id="SM00320">
    <property type="entry name" value="WD40"/>
    <property type="match status" value="4"/>
</dbReference>
<dbReference type="PANTHER" id="PTHR19920">
    <property type="entry name" value="WD40 PROTEIN CIAO1"/>
    <property type="match status" value="1"/>
</dbReference>
<dbReference type="Proteomes" id="UP000692954">
    <property type="component" value="Unassembled WGS sequence"/>
</dbReference>
<evidence type="ECO:0008006" key="4">
    <source>
        <dbReference type="Google" id="ProtNLM"/>
    </source>
</evidence>
<dbReference type="GO" id="GO:0097361">
    <property type="term" value="C:cytosolic [4Fe-4S] assembly targeting complex"/>
    <property type="evidence" value="ECO:0007669"/>
    <property type="project" value="TreeGrafter"/>
</dbReference>
<organism evidence="2 3">
    <name type="scientific">Paramecium sonneborni</name>
    <dbReference type="NCBI Taxonomy" id="65129"/>
    <lineage>
        <taxon>Eukaryota</taxon>
        <taxon>Sar</taxon>
        <taxon>Alveolata</taxon>
        <taxon>Ciliophora</taxon>
        <taxon>Intramacronucleata</taxon>
        <taxon>Oligohymenophorea</taxon>
        <taxon>Peniculida</taxon>
        <taxon>Parameciidae</taxon>
        <taxon>Paramecium</taxon>
    </lineage>
</organism>